<sequence>MGALYTDNAPEVCIVQVEHLLSFKFDEKKFYKDLHNCSHFFTEVFDLMWLERDHSISLKAGFKFLVDEKGHYSKPIFSAQTSSEVSTLLDGSLNITAFSEQEILSAVSRLEKIEKAHPEVKDIDPTFTTLHKTRSYSSALLNEADYKTFTKIDIIRLFLRMYRSTPVMIQKIAFAGPIFDCLFGCSETGEITYKISMRIAKYIGGTNEEQEETFNTVSDIYNIRSRFLHGGIVKPKGETTIKELAEKCDKLLRRIYIKVLDNDMEMFIKTKDEKLKDHFNSLVWIN</sequence>
<evidence type="ECO:0008006" key="3">
    <source>
        <dbReference type="Google" id="ProtNLM"/>
    </source>
</evidence>
<evidence type="ECO:0000313" key="1">
    <source>
        <dbReference type="EMBL" id="GAA4453924.1"/>
    </source>
</evidence>
<comment type="caution">
    <text evidence="1">The sequence shown here is derived from an EMBL/GenBank/DDBJ whole genome shotgun (WGS) entry which is preliminary data.</text>
</comment>
<proteinExistence type="predicted"/>
<gene>
    <name evidence="1" type="ORF">GCM10023092_15070</name>
</gene>
<reference evidence="2" key="1">
    <citation type="journal article" date="2019" name="Int. J. Syst. Evol. Microbiol.">
        <title>The Global Catalogue of Microorganisms (GCM) 10K type strain sequencing project: providing services to taxonomists for standard genome sequencing and annotation.</title>
        <authorList>
            <consortium name="The Broad Institute Genomics Platform"/>
            <consortium name="The Broad Institute Genome Sequencing Center for Infectious Disease"/>
            <person name="Wu L."/>
            <person name="Ma J."/>
        </authorList>
    </citation>
    <scope>NUCLEOTIDE SEQUENCE [LARGE SCALE GENOMIC DNA]</scope>
    <source>
        <strain evidence="2">JCM 31921</strain>
    </source>
</reference>
<accession>A0ABP8MRQ0</accession>
<organism evidence="1 2">
    <name type="scientific">Rurimicrobium arvi</name>
    <dbReference type="NCBI Taxonomy" id="2049916"/>
    <lineage>
        <taxon>Bacteria</taxon>
        <taxon>Pseudomonadati</taxon>
        <taxon>Bacteroidota</taxon>
        <taxon>Chitinophagia</taxon>
        <taxon>Chitinophagales</taxon>
        <taxon>Chitinophagaceae</taxon>
        <taxon>Rurimicrobium</taxon>
    </lineage>
</organism>
<dbReference type="EMBL" id="BAABEZ010000022">
    <property type="protein sequence ID" value="GAA4453924.1"/>
    <property type="molecule type" value="Genomic_DNA"/>
</dbReference>
<name>A0ABP8MRQ0_9BACT</name>
<protein>
    <recommendedName>
        <fullName evidence="3">Apea-like HEPN domain-containing protein</fullName>
    </recommendedName>
</protein>
<keyword evidence="2" id="KW-1185">Reference proteome</keyword>
<evidence type="ECO:0000313" key="2">
    <source>
        <dbReference type="Proteomes" id="UP001501410"/>
    </source>
</evidence>
<dbReference type="Proteomes" id="UP001501410">
    <property type="component" value="Unassembled WGS sequence"/>
</dbReference>